<evidence type="ECO:0000256" key="5">
    <source>
        <dbReference type="ARBA" id="ARBA00038063"/>
    </source>
</evidence>
<evidence type="ECO:0000256" key="1">
    <source>
        <dbReference type="ARBA" id="ARBA00013260"/>
    </source>
</evidence>
<dbReference type="InterPro" id="IPR036416">
    <property type="entry name" value="Pept_tRNA_hydro_sf"/>
</dbReference>
<protein>
    <recommendedName>
        <fullName evidence="6 7">Peptidyl-tRNA hydrolase</fullName>
        <shortName evidence="7">Pth</shortName>
        <ecNumber evidence="1 7">3.1.1.29</ecNumber>
    </recommendedName>
</protein>
<name>A0ABM9HHG7_9BACT</name>
<reference evidence="11 12" key="1">
    <citation type="submission" date="2022-09" db="EMBL/GenBank/DDBJ databases">
        <authorList>
            <person name="Kop L."/>
        </authorList>
    </citation>
    <scope>NUCLEOTIDE SEQUENCE [LARGE SCALE GENOMIC DNA]</scope>
    <source>
        <strain evidence="11 12">347</strain>
    </source>
</reference>
<keyword evidence="7" id="KW-0963">Cytoplasm</keyword>
<comment type="function">
    <text evidence="7">Catalyzes the release of premature peptidyl moieties from peptidyl-tRNA molecules trapped in stalled 50S ribosomal subunits, and thus maintains levels of free tRNAs and 50S ribosomes.</text>
</comment>
<feature type="active site" description="Proton acceptor" evidence="7">
    <location>
        <position position="19"/>
    </location>
</feature>
<keyword evidence="10" id="KW-0175">Coiled coil</keyword>
<keyword evidence="4 7" id="KW-0694">RNA-binding</keyword>
<dbReference type="InterPro" id="IPR018171">
    <property type="entry name" value="Pept_tRNA_hydro_CS"/>
</dbReference>
<feature type="site" description="Stabilizes the basic form of H active site to accept a proton" evidence="7">
    <location>
        <position position="91"/>
    </location>
</feature>
<evidence type="ECO:0000256" key="3">
    <source>
        <dbReference type="ARBA" id="ARBA00022801"/>
    </source>
</evidence>
<evidence type="ECO:0000256" key="7">
    <source>
        <dbReference type="HAMAP-Rule" id="MF_00083"/>
    </source>
</evidence>
<feature type="binding site" evidence="7">
    <location>
        <position position="66"/>
    </location>
    <ligand>
        <name>tRNA</name>
        <dbReference type="ChEBI" id="CHEBI:17843"/>
    </ligand>
</feature>
<evidence type="ECO:0000256" key="10">
    <source>
        <dbReference type="SAM" id="Coils"/>
    </source>
</evidence>
<evidence type="ECO:0000256" key="6">
    <source>
        <dbReference type="ARBA" id="ARBA00050038"/>
    </source>
</evidence>
<dbReference type="PANTHER" id="PTHR17224">
    <property type="entry name" value="PEPTIDYL-TRNA HYDROLASE"/>
    <property type="match status" value="1"/>
</dbReference>
<dbReference type="SUPFAM" id="SSF53178">
    <property type="entry name" value="Peptidyl-tRNA hydrolase-like"/>
    <property type="match status" value="1"/>
</dbReference>
<keyword evidence="3 7" id="KW-0378">Hydrolase</keyword>
<dbReference type="EMBL" id="OX336137">
    <property type="protein sequence ID" value="CAI2719600.1"/>
    <property type="molecule type" value="Genomic_DNA"/>
</dbReference>
<evidence type="ECO:0000313" key="11">
    <source>
        <dbReference type="EMBL" id="CAI2719600.1"/>
    </source>
</evidence>
<dbReference type="Proteomes" id="UP001157733">
    <property type="component" value="Chromosome"/>
</dbReference>
<evidence type="ECO:0000313" key="12">
    <source>
        <dbReference type="Proteomes" id="UP001157733"/>
    </source>
</evidence>
<dbReference type="Pfam" id="PF01195">
    <property type="entry name" value="Pept_tRNA_hydro"/>
    <property type="match status" value="1"/>
</dbReference>
<gene>
    <name evidence="7 11" type="primary">pth</name>
    <name evidence="11" type="ORF">NSPWAT_2744</name>
</gene>
<comment type="similarity">
    <text evidence="5 7 9">Belongs to the PTH family.</text>
</comment>
<evidence type="ECO:0000256" key="8">
    <source>
        <dbReference type="RuleBase" id="RU000673"/>
    </source>
</evidence>
<comment type="subunit">
    <text evidence="7">Monomer.</text>
</comment>
<dbReference type="InterPro" id="IPR001328">
    <property type="entry name" value="Pept_tRNA_hydro"/>
</dbReference>
<dbReference type="RefSeq" id="WP_282012420.1">
    <property type="nucleotide sequence ID" value="NZ_OX336137.1"/>
</dbReference>
<feature type="site" description="Discriminates between blocked and unblocked aminoacyl-tRNA" evidence="7">
    <location>
        <position position="9"/>
    </location>
</feature>
<comment type="subcellular location">
    <subcellularLocation>
        <location evidence="7">Cytoplasm</location>
    </subcellularLocation>
</comment>
<keyword evidence="12" id="KW-1185">Reference proteome</keyword>
<comment type="caution">
    <text evidence="7">Lacks conserved residue(s) required for the propagation of feature annotation.</text>
</comment>
<evidence type="ECO:0000256" key="4">
    <source>
        <dbReference type="ARBA" id="ARBA00022884"/>
    </source>
</evidence>
<dbReference type="GO" id="GO:0004045">
    <property type="term" value="F:peptidyl-tRNA hydrolase activity"/>
    <property type="evidence" value="ECO:0007669"/>
    <property type="project" value="UniProtKB-EC"/>
</dbReference>
<keyword evidence="2 7" id="KW-0820">tRNA-binding</keyword>
<comment type="catalytic activity">
    <reaction evidence="7 8">
        <text>an N-acyl-L-alpha-aminoacyl-tRNA + H2O = an N-acyl-L-amino acid + a tRNA + H(+)</text>
        <dbReference type="Rhea" id="RHEA:54448"/>
        <dbReference type="Rhea" id="RHEA-COMP:10123"/>
        <dbReference type="Rhea" id="RHEA-COMP:13883"/>
        <dbReference type="ChEBI" id="CHEBI:15377"/>
        <dbReference type="ChEBI" id="CHEBI:15378"/>
        <dbReference type="ChEBI" id="CHEBI:59874"/>
        <dbReference type="ChEBI" id="CHEBI:78442"/>
        <dbReference type="ChEBI" id="CHEBI:138191"/>
        <dbReference type="EC" id="3.1.1.29"/>
    </reaction>
</comment>
<dbReference type="CDD" id="cd00462">
    <property type="entry name" value="PTH"/>
    <property type="match status" value="1"/>
</dbReference>
<proteinExistence type="inferred from homology"/>
<sequence length="189" mass="20859">MYLILGLGNPGPQYELTRHNVGFLVLDNLAEKHRIPLTQHKHRSLFGQGEIGGHPVVLAKPMTYMNESGRAAQALLNAWNLSPDRMIVVHDDIDLAPGKIKRKFQGGDAGQRGVASCIEQLGTDGFARIRVGIGRPENKHQIVDYVLSPFSGGDLEQLNEVVEQAVQRVEAILTEIETQSNQTTEENTE</sequence>
<accession>A0ABM9HHG7</accession>
<organism evidence="11 12">
    <name type="scientific">Nitrospina watsonii</name>
    <dbReference type="NCBI Taxonomy" id="1323948"/>
    <lineage>
        <taxon>Bacteria</taxon>
        <taxon>Pseudomonadati</taxon>
        <taxon>Nitrospinota/Tectimicrobiota group</taxon>
        <taxon>Nitrospinota</taxon>
        <taxon>Nitrospinia</taxon>
        <taxon>Nitrospinales</taxon>
        <taxon>Nitrospinaceae</taxon>
        <taxon>Nitrospina</taxon>
    </lineage>
</organism>
<dbReference type="EC" id="3.1.1.29" evidence="1 7"/>
<dbReference type="NCBIfam" id="TIGR00447">
    <property type="entry name" value="pth"/>
    <property type="match status" value="1"/>
</dbReference>
<feature type="coiled-coil region" evidence="10">
    <location>
        <begin position="155"/>
        <end position="186"/>
    </location>
</feature>
<evidence type="ECO:0000256" key="9">
    <source>
        <dbReference type="RuleBase" id="RU004320"/>
    </source>
</evidence>
<dbReference type="PROSITE" id="PS01195">
    <property type="entry name" value="PEPT_TRNA_HYDROL_1"/>
    <property type="match status" value="1"/>
</dbReference>
<feature type="binding site" evidence="7">
    <location>
        <position position="14"/>
    </location>
    <ligand>
        <name>tRNA</name>
        <dbReference type="ChEBI" id="CHEBI:17843"/>
    </ligand>
</feature>
<dbReference type="HAMAP" id="MF_00083">
    <property type="entry name" value="Pept_tRNA_hydro_bact"/>
    <property type="match status" value="1"/>
</dbReference>
<feature type="binding site" evidence="7">
    <location>
        <position position="64"/>
    </location>
    <ligand>
        <name>tRNA</name>
        <dbReference type="ChEBI" id="CHEBI:17843"/>
    </ligand>
</feature>
<dbReference type="PANTHER" id="PTHR17224:SF1">
    <property type="entry name" value="PEPTIDYL-TRNA HYDROLASE"/>
    <property type="match status" value="1"/>
</dbReference>
<comment type="function">
    <text evidence="7">Hydrolyzes ribosome-free peptidyl-tRNAs (with 1 or more amino acids incorporated), which drop off the ribosome during protein synthesis, or as a result of ribosome stalling.</text>
</comment>
<evidence type="ECO:0000256" key="2">
    <source>
        <dbReference type="ARBA" id="ARBA00022555"/>
    </source>
</evidence>
<dbReference type="Gene3D" id="3.40.50.1470">
    <property type="entry name" value="Peptidyl-tRNA hydrolase"/>
    <property type="match status" value="1"/>
</dbReference>